<name>A0A1G4R604_9BACL</name>
<keyword evidence="3" id="KW-1185">Reference proteome</keyword>
<accession>A0A1G4R604</accession>
<evidence type="ECO:0000259" key="1">
    <source>
        <dbReference type="Pfam" id="PF00534"/>
    </source>
</evidence>
<dbReference type="SUPFAM" id="SSF53756">
    <property type="entry name" value="UDP-Glycosyltransferase/glycogen phosphorylase"/>
    <property type="match status" value="1"/>
</dbReference>
<keyword evidence="2" id="KW-0808">Transferase</keyword>
<dbReference type="InterPro" id="IPR050194">
    <property type="entry name" value="Glycosyltransferase_grp1"/>
</dbReference>
<dbReference type="GO" id="GO:0016757">
    <property type="term" value="F:glycosyltransferase activity"/>
    <property type="evidence" value="ECO:0007669"/>
    <property type="project" value="InterPro"/>
</dbReference>
<dbReference type="InterPro" id="IPR001296">
    <property type="entry name" value="Glyco_trans_1"/>
</dbReference>
<evidence type="ECO:0000313" key="3">
    <source>
        <dbReference type="Proteomes" id="UP000198601"/>
    </source>
</evidence>
<dbReference type="AlphaFoldDB" id="A0A1G4R604"/>
<feature type="domain" description="Glycosyl transferase family 1" evidence="1">
    <location>
        <begin position="192"/>
        <end position="343"/>
    </location>
</feature>
<gene>
    <name evidence="2" type="ORF">SAMN04487970_101252</name>
</gene>
<dbReference type="Gene3D" id="3.40.50.2000">
    <property type="entry name" value="Glycogen Phosphorylase B"/>
    <property type="match status" value="2"/>
</dbReference>
<sequence length="378" mass="43170">MKQKVLFITNIPSPYRVDFFNALGKHCELTVWFQAKNESNREWEVEGLGTHFNYKFLPGRTFGLDKHINPSVLRELRKSRFDLYVMGCYSSPTEMMAIQWLRMNGIPFILNSDGGFPAPEESAWKRKLKTRFISSASFWLSTGVNCTRYLQYYGAKPALIHEYPISSVSYTSEQLRPLRPERTAELKMRHGLNKFVFLSVGQFIERKGFDVLLRSFRELNASETSLLLIGGGPQEVQYKAYIQEHGMKNVVLLPFVQKNALIDYFKLADAFVLPTRYDVWGLVLNEALMFGLPLISTLNAGAAYDLIENGGNGFTIPAEDAGALTEACRAILRGEEERSRYRSRSLDFASRFTVDCMVESHLDAFERFLRIRKGEAVG</sequence>
<dbReference type="CDD" id="cd03801">
    <property type="entry name" value="GT4_PimA-like"/>
    <property type="match status" value="1"/>
</dbReference>
<reference evidence="3" key="1">
    <citation type="submission" date="2016-10" db="EMBL/GenBank/DDBJ databases">
        <authorList>
            <person name="Varghese N."/>
            <person name="Submissions S."/>
        </authorList>
    </citation>
    <scope>NUCLEOTIDE SEQUENCE [LARGE SCALE GENOMIC DNA]</scope>
    <source>
        <strain evidence="3">CGMCC 1.8946</strain>
    </source>
</reference>
<dbReference type="Pfam" id="PF00534">
    <property type="entry name" value="Glycos_transf_1"/>
    <property type="match status" value="1"/>
</dbReference>
<evidence type="ECO:0000313" key="2">
    <source>
        <dbReference type="EMBL" id="SCW52187.1"/>
    </source>
</evidence>
<dbReference type="Proteomes" id="UP000198601">
    <property type="component" value="Unassembled WGS sequence"/>
</dbReference>
<dbReference type="STRING" id="624147.SAMN04487970_101252"/>
<protein>
    <submittedName>
        <fullName evidence="2">Glycosyltransferase involved in cell wall bisynthesis</fullName>
    </submittedName>
</protein>
<dbReference type="OrthoDB" id="9795068at2"/>
<proteinExistence type="predicted"/>
<dbReference type="EMBL" id="FMTT01000012">
    <property type="protein sequence ID" value="SCW52187.1"/>
    <property type="molecule type" value="Genomic_DNA"/>
</dbReference>
<dbReference type="RefSeq" id="WP_090670713.1">
    <property type="nucleotide sequence ID" value="NZ_FMTT01000012.1"/>
</dbReference>
<organism evidence="2 3">
    <name type="scientific">Paenibacillus tianmuensis</name>
    <dbReference type="NCBI Taxonomy" id="624147"/>
    <lineage>
        <taxon>Bacteria</taxon>
        <taxon>Bacillati</taxon>
        <taxon>Bacillota</taxon>
        <taxon>Bacilli</taxon>
        <taxon>Bacillales</taxon>
        <taxon>Paenibacillaceae</taxon>
        <taxon>Paenibacillus</taxon>
    </lineage>
</organism>
<dbReference type="PANTHER" id="PTHR45947">
    <property type="entry name" value="SULFOQUINOVOSYL TRANSFERASE SQD2"/>
    <property type="match status" value="1"/>
</dbReference>
<dbReference type="PANTHER" id="PTHR45947:SF3">
    <property type="entry name" value="SULFOQUINOVOSYL TRANSFERASE SQD2"/>
    <property type="match status" value="1"/>
</dbReference>